<dbReference type="GO" id="GO:0012505">
    <property type="term" value="C:endomembrane system"/>
    <property type="evidence" value="ECO:0007669"/>
    <property type="project" value="UniProtKB-SubCell"/>
</dbReference>
<dbReference type="PANTHER" id="PTHR43847:SF1">
    <property type="entry name" value="BLL3993 PROTEIN"/>
    <property type="match status" value="1"/>
</dbReference>
<evidence type="ECO:0000256" key="3">
    <source>
        <dbReference type="ARBA" id="ARBA00022989"/>
    </source>
</evidence>
<evidence type="ECO:0000256" key="1">
    <source>
        <dbReference type="ARBA" id="ARBA00004127"/>
    </source>
</evidence>
<evidence type="ECO:0000256" key="5">
    <source>
        <dbReference type="SAM" id="Phobius"/>
    </source>
</evidence>
<name>A0A6J4QND0_9ACTN</name>
<feature type="transmembrane region" description="Helical" evidence="5">
    <location>
        <begin position="41"/>
        <end position="61"/>
    </location>
</feature>
<sequence length="156" mass="17806">MTDDERDKAGVVAPPPLIYLASLVLGLLLNRRFPVSLLPRGIARSLGWLLLGGGMLLIGWFEWTMRHAGTPANPYKPVSHMVTEGPFHYTRNPAYLSMAMIYSGVASLVNALWVILLLPVTLLVIQRGVIEREERYLERKFGEEYLRYKGRVRRWI</sequence>
<dbReference type="InterPro" id="IPR007318">
    <property type="entry name" value="Phopholipid_MeTrfase"/>
</dbReference>
<evidence type="ECO:0000256" key="2">
    <source>
        <dbReference type="ARBA" id="ARBA00022692"/>
    </source>
</evidence>
<evidence type="ECO:0000256" key="4">
    <source>
        <dbReference type="ARBA" id="ARBA00023136"/>
    </source>
</evidence>
<evidence type="ECO:0008006" key="7">
    <source>
        <dbReference type="Google" id="ProtNLM"/>
    </source>
</evidence>
<keyword evidence="3 5" id="KW-1133">Transmembrane helix</keyword>
<comment type="subcellular location">
    <subcellularLocation>
        <location evidence="1">Endomembrane system</location>
        <topology evidence="1">Multi-pass membrane protein</topology>
    </subcellularLocation>
</comment>
<gene>
    <name evidence="6" type="ORF">AVDCRST_MAG78-2534</name>
</gene>
<keyword evidence="4 5" id="KW-0472">Membrane</keyword>
<dbReference type="PANTHER" id="PTHR43847">
    <property type="entry name" value="BLL3993 PROTEIN"/>
    <property type="match status" value="1"/>
</dbReference>
<protein>
    <recommendedName>
        <fullName evidence="7">Isoprenylcysteine carboxylmethyltransferase family protein</fullName>
    </recommendedName>
</protein>
<dbReference type="Pfam" id="PF04191">
    <property type="entry name" value="PEMT"/>
    <property type="match status" value="1"/>
</dbReference>
<accession>A0A6J4QND0</accession>
<feature type="transmembrane region" description="Helical" evidence="5">
    <location>
        <begin position="12"/>
        <end position="29"/>
    </location>
</feature>
<keyword evidence="2 5" id="KW-0812">Transmembrane</keyword>
<dbReference type="AlphaFoldDB" id="A0A6J4QND0"/>
<organism evidence="6">
    <name type="scientific">uncultured Rubrobacteraceae bacterium</name>
    <dbReference type="NCBI Taxonomy" id="349277"/>
    <lineage>
        <taxon>Bacteria</taxon>
        <taxon>Bacillati</taxon>
        <taxon>Actinomycetota</taxon>
        <taxon>Rubrobacteria</taxon>
        <taxon>Rubrobacterales</taxon>
        <taxon>Rubrobacteraceae</taxon>
        <taxon>environmental samples</taxon>
    </lineage>
</organism>
<evidence type="ECO:0000313" key="6">
    <source>
        <dbReference type="EMBL" id="CAA9442439.1"/>
    </source>
</evidence>
<dbReference type="EMBL" id="CADCVB010000170">
    <property type="protein sequence ID" value="CAA9442439.1"/>
    <property type="molecule type" value="Genomic_DNA"/>
</dbReference>
<dbReference type="InterPro" id="IPR052527">
    <property type="entry name" value="Metal_cation-efflux_comp"/>
</dbReference>
<dbReference type="Gene3D" id="1.20.120.1630">
    <property type="match status" value="1"/>
</dbReference>
<reference evidence="6" key="1">
    <citation type="submission" date="2020-02" db="EMBL/GenBank/DDBJ databases">
        <authorList>
            <person name="Meier V. D."/>
        </authorList>
    </citation>
    <scope>NUCLEOTIDE SEQUENCE</scope>
    <source>
        <strain evidence="6">AVDCRST_MAG78</strain>
    </source>
</reference>
<proteinExistence type="predicted"/>
<feature type="transmembrane region" description="Helical" evidence="5">
    <location>
        <begin position="99"/>
        <end position="125"/>
    </location>
</feature>